<keyword evidence="2" id="KW-0012">Acyltransferase</keyword>
<dbReference type="SUPFAM" id="SSF55729">
    <property type="entry name" value="Acyl-CoA N-acyltransferases (Nat)"/>
    <property type="match status" value="1"/>
</dbReference>
<evidence type="ECO:0000313" key="4">
    <source>
        <dbReference type="EMBL" id="MQA41155.1"/>
    </source>
</evidence>
<dbReference type="PROSITE" id="PS51186">
    <property type="entry name" value="GNAT"/>
    <property type="match status" value="1"/>
</dbReference>
<feature type="domain" description="N-acetyltransferase" evidence="3">
    <location>
        <begin position="4"/>
        <end position="161"/>
    </location>
</feature>
<dbReference type="InterPro" id="IPR050832">
    <property type="entry name" value="Bact_Acetyltransf"/>
</dbReference>
<dbReference type="Pfam" id="PF00583">
    <property type="entry name" value="Acetyltransf_1"/>
    <property type="match status" value="1"/>
</dbReference>
<evidence type="ECO:0000256" key="2">
    <source>
        <dbReference type="ARBA" id="ARBA00023315"/>
    </source>
</evidence>
<keyword evidence="1 4" id="KW-0808">Transferase</keyword>
<dbReference type="InterPro" id="IPR000182">
    <property type="entry name" value="GNAT_dom"/>
</dbReference>
<keyword evidence="5" id="KW-1185">Reference proteome</keyword>
<evidence type="ECO:0000259" key="3">
    <source>
        <dbReference type="PROSITE" id="PS51186"/>
    </source>
</evidence>
<comment type="caution">
    <text evidence="4">The sequence shown here is derived from an EMBL/GenBank/DDBJ whole genome shotgun (WGS) entry which is preliminary data.</text>
</comment>
<evidence type="ECO:0000313" key="5">
    <source>
        <dbReference type="Proteomes" id="UP000440498"/>
    </source>
</evidence>
<dbReference type="CDD" id="cd04301">
    <property type="entry name" value="NAT_SF"/>
    <property type="match status" value="1"/>
</dbReference>
<dbReference type="GO" id="GO:0016747">
    <property type="term" value="F:acyltransferase activity, transferring groups other than amino-acyl groups"/>
    <property type="evidence" value="ECO:0007669"/>
    <property type="project" value="InterPro"/>
</dbReference>
<accession>A0A6A7N7U3</accession>
<reference evidence="4 5" key="1">
    <citation type="submission" date="2019-10" db="EMBL/GenBank/DDBJ databases">
        <title>Two novel species isolated from a subtropical stream in China.</title>
        <authorList>
            <person name="Lu H."/>
        </authorList>
    </citation>
    <scope>NUCLEOTIDE SEQUENCE [LARGE SCALE GENOMIC DNA]</scope>
    <source>
        <strain evidence="4 5">FT29W</strain>
    </source>
</reference>
<evidence type="ECO:0000256" key="1">
    <source>
        <dbReference type="ARBA" id="ARBA00022679"/>
    </source>
</evidence>
<dbReference type="PANTHER" id="PTHR43877:SF1">
    <property type="entry name" value="ACETYLTRANSFERASE"/>
    <property type="match status" value="1"/>
</dbReference>
<dbReference type="PANTHER" id="PTHR43877">
    <property type="entry name" value="AMINOALKYLPHOSPHONATE N-ACETYLTRANSFERASE-RELATED-RELATED"/>
    <property type="match status" value="1"/>
</dbReference>
<sequence length="161" mass="17814">MTDTRIRLAVPEDAAAIAAMAVALTEEISQRLGVKTFNLDQQKTASLCHALLREEKYLALIAIAEGETIGFVGISEGRALYAEGALATMQEFFVAPPYRTNGVGGQLLNAAAELARKRRWNRLEVCTPPLPEYDRSLAFYERHGFEITGGRKLKRLFTEAQ</sequence>
<protein>
    <submittedName>
        <fullName evidence="4">GNAT family N-acetyltransferase</fullName>
    </submittedName>
</protein>
<dbReference type="InterPro" id="IPR016181">
    <property type="entry name" value="Acyl_CoA_acyltransferase"/>
</dbReference>
<dbReference type="RefSeq" id="WP_152840430.1">
    <property type="nucleotide sequence ID" value="NZ_WHUG01000011.1"/>
</dbReference>
<dbReference type="Proteomes" id="UP000440498">
    <property type="component" value="Unassembled WGS sequence"/>
</dbReference>
<dbReference type="EMBL" id="WHUG01000011">
    <property type="protein sequence ID" value="MQA41155.1"/>
    <property type="molecule type" value="Genomic_DNA"/>
</dbReference>
<proteinExistence type="predicted"/>
<name>A0A6A7N7U3_9BURK</name>
<dbReference type="AlphaFoldDB" id="A0A6A7N7U3"/>
<dbReference type="Gene3D" id="3.40.630.30">
    <property type="match status" value="1"/>
</dbReference>
<gene>
    <name evidence="4" type="ORF">GEV02_23715</name>
</gene>
<organism evidence="4 5">
    <name type="scientific">Rugamonas aquatica</name>
    <dbReference type="NCBI Taxonomy" id="2743357"/>
    <lineage>
        <taxon>Bacteria</taxon>
        <taxon>Pseudomonadati</taxon>
        <taxon>Pseudomonadota</taxon>
        <taxon>Betaproteobacteria</taxon>
        <taxon>Burkholderiales</taxon>
        <taxon>Oxalobacteraceae</taxon>
        <taxon>Telluria group</taxon>
        <taxon>Rugamonas</taxon>
    </lineage>
</organism>